<evidence type="ECO:0000313" key="1">
    <source>
        <dbReference type="EMBL" id="KAK7308482.1"/>
    </source>
</evidence>
<comment type="caution">
    <text evidence="1">The sequence shown here is derived from an EMBL/GenBank/DDBJ whole genome shotgun (WGS) entry which is preliminary data.</text>
</comment>
<gene>
    <name evidence="1" type="ORF">VNO77_42089</name>
</gene>
<organism evidence="1 2">
    <name type="scientific">Canavalia gladiata</name>
    <name type="common">Sword bean</name>
    <name type="synonym">Dolichos gladiatus</name>
    <dbReference type="NCBI Taxonomy" id="3824"/>
    <lineage>
        <taxon>Eukaryota</taxon>
        <taxon>Viridiplantae</taxon>
        <taxon>Streptophyta</taxon>
        <taxon>Embryophyta</taxon>
        <taxon>Tracheophyta</taxon>
        <taxon>Spermatophyta</taxon>
        <taxon>Magnoliopsida</taxon>
        <taxon>eudicotyledons</taxon>
        <taxon>Gunneridae</taxon>
        <taxon>Pentapetalae</taxon>
        <taxon>rosids</taxon>
        <taxon>fabids</taxon>
        <taxon>Fabales</taxon>
        <taxon>Fabaceae</taxon>
        <taxon>Papilionoideae</taxon>
        <taxon>50 kb inversion clade</taxon>
        <taxon>NPAAA clade</taxon>
        <taxon>indigoferoid/millettioid clade</taxon>
        <taxon>Phaseoleae</taxon>
        <taxon>Canavalia</taxon>
    </lineage>
</organism>
<dbReference type="Proteomes" id="UP001367508">
    <property type="component" value="Unassembled WGS sequence"/>
</dbReference>
<reference evidence="1 2" key="1">
    <citation type="submission" date="2024-01" db="EMBL/GenBank/DDBJ databases">
        <title>The genomes of 5 underutilized Papilionoideae crops provide insights into root nodulation and disease resistanc.</title>
        <authorList>
            <person name="Jiang F."/>
        </authorList>
    </citation>
    <scope>NUCLEOTIDE SEQUENCE [LARGE SCALE GENOMIC DNA]</scope>
    <source>
        <strain evidence="1">LVBAO_FW01</strain>
        <tissue evidence="1">Leaves</tissue>
    </source>
</reference>
<sequence>MAWPNLVVHMAQSSPQPMRVLHLKILPCFARRGIHAKSTPTMTLRAEELSNFAIPLALRLRECSKACVLKTFSKETEYP</sequence>
<protein>
    <submittedName>
        <fullName evidence="1">Uncharacterized protein</fullName>
    </submittedName>
</protein>
<dbReference type="AlphaFoldDB" id="A0AAN9K2N1"/>
<name>A0AAN9K2N1_CANGL</name>
<dbReference type="EMBL" id="JAYMYQ010000010">
    <property type="protein sequence ID" value="KAK7308482.1"/>
    <property type="molecule type" value="Genomic_DNA"/>
</dbReference>
<keyword evidence="2" id="KW-1185">Reference proteome</keyword>
<evidence type="ECO:0000313" key="2">
    <source>
        <dbReference type="Proteomes" id="UP001367508"/>
    </source>
</evidence>
<accession>A0AAN9K2N1</accession>
<proteinExistence type="predicted"/>